<evidence type="ECO:0000313" key="1">
    <source>
        <dbReference type="EMBL" id="GAA4949602.1"/>
    </source>
</evidence>
<gene>
    <name evidence="1" type="ORF">GCM10025791_32300</name>
</gene>
<accession>A0AAV3U5G9</accession>
<comment type="caution">
    <text evidence="1">The sequence shown here is derived from an EMBL/GenBank/DDBJ whole genome shotgun (WGS) entry which is preliminary data.</text>
</comment>
<dbReference type="RefSeq" id="WP_345424617.1">
    <property type="nucleotide sequence ID" value="NZ_AP031496.1"/>
</dbReference>
<dbReference type="Proteomes" id="UP001409585">
    <property type="component" value="Unassembled WGS sequence"/>
</dbReference>
<keyword evidence="2" id="KW-1185">Reference proteome</keyword>
<evidence type="ECO:0000313" key="2">
    <source>
        <dbReference type="Proteomes" id="UP001409585"/>
    </source>
</evidence>
<sequence length="45" mass="4640">MKNDVLTLAAVAFLVGVLASSVAASDLFKTEVTPPAQLHQGVSSR</sequence>
<dbReference type="AlphaFoldDB" id="A0AAV3U5G9"/>
<organism evidence="1 2">
    <name type="scientific">Halioxenophilus aromaticivorans</name>
    <dbReference type="NCBI Taxonomy" id="1306992"/>
    <lineage>
        <taxon>Bacteria</taxon>
        <taxon>Pseudomonadati</taxon>
        <taxon>Pseudomonadota</taxon>
        <taxon>Gammaproteobacteria</taxon>
        <taxon>Alteromonadales</taxon>
        <taxon>Alteromonadaceae</taxon>
        <taxon>Halioxenophilus</taxon>
    </lineage>
</organism>
<dbReference type="EMBL" id="BAABLX010000028">
    <property type="protein sequence ID" value="GAA4949602.1"/>
    <property type="molecule type" value="Genomic_DNA"/>
</dbReference>
<proteinExistence type="predicted"/>
<name>A0AAV3U5G9_9ALTE</name>
<protein>
    <submittedName>
        <fullName evidence="1">Uncharacterized protein</fullName>
    </submittedName>
</protein>
<reference evidence="2" key="1">
    <citation type="journal article" date="2019" name="Int. J. Syst. Evol. Microbiol.">
        <title>The Global Catalogue of Microorganisms (GCM) 10K type strain sequencing project: providing services to taxonomists for standard genome sequencing and annotation.</title>
        <authorList>
            <consortium name="The Broad Institute Genomics Platform"/>
            <consortium name="The Broad Institute Genome Sequencing Center for Infectious Disease"/>
            <person name="Wu L."/>
            <person name="Ma J."/>
        </authorList>
    </citation>
    <scope>NUCLEOTIDE SEQUENCE [LARGE SCALE GENOMIC DNA]</scope>
    <source>
        <strain evidence="2">JCM 19134</strain>
    </source>
</reference>